<dbReference type="Proteomes" id="UP000818624">
    <property type="component" value="Chromosome 1"/>
</dbReference>
<evidence type="ECO:0000259" key="10">
    <source>
        <dbReference type="PROSITE" id="PS50280"/>
    </source>
</evidence>
<dbReference type="InterPro" id="IPR041938">
    <property type="entry name" value="Hist-Lys_N-MTase_N"/>
</dbReference>
<dbReference type="Pfam" id="PF00856">
    <property type="entry name" value="SET"/>
    <property type="match status" value="1"/>
</dbReference>
<feature type="compositionally biased region" description="Polar residues" evidence="9">
    <location>
        <begin position="797"/>
        <end position="830"/>
    </location>
</feature>
<feature type="region of interest" description="Disordered" evidence="9">
    <location>
        <begin position="179"/>
        <end position="204"/>
    </location>
</feature>
<evidence type="ECO:0000313" key="11">
    <source>
        <dbReference type="EMBL" id="WFD46304.1"/>
    </source>
</evidence>
<feature type="region of interest" description="Disordered" evidence="9">
    <location>
        <begin position="280"/>
        <end position="320"/>
    </location>
</feature>
<proteinExistence type="predicted"/>
<dbReference type="GO" id="GO:0140999">
    <property type="term" value="F:histone H3K4 trimethyltransferase activity"/>
    <property type="evidence" value="ECO:0007669"/>
    <property type="project" value="UniProtKB-EC"/>
</dbReference>
<dbReference type="InterPro" id="IPR001214">
    <property type="entry name" value="SET_dom"/>
</dbReference>
<dbReference type="EMBL" id="CP046234">
    <property type="protein sequence ID" value="WFD46304.1"/>
    <property type="molecule type" value="Genomic_DNA"/>
</dbReference>
<feature type="compositionally biased region" description="Low complexity" evidence="9">
    <location>
        <begin position="653"/>
        <end position="662"/>
    </location>
</feature>
<feature type="compositionally biased region" description="Basic and acidic residues" evidence="9">
    <location>
        <begin position="537"/>
        <end position="547"/>
    </location>
</feature>
<accession>A0ABY8EL56</accession>
<keyword evidence="6" id="KW-0949">S-adenosyl-L-methionine</keyword>
<feature type="compositionally biased region" description="Basic residues" evidence="9">
    <location>
        <begin position="451"/>
        <end position="462"/>
    </location>
</feature>
<evidence type="ECO:0000256" key="6">
    <source>
        <dbReference type="ARBA" id="ARBA00022691"/>
    </source>
</evidence>
<dbReference type="PANTHER" id="PTHR12977:SF4">
    <property type="entry name" value="HISTONE-LYSINE N-METHYLTRANSFERASE KMT5B"/>
    <property type="match status" value="1"/>
</dbReference>
<dbReference type="InterPro" id="IPR039977">
    <property type="entry name" value="Suv4-20/Set9"/>
</dbReference>
<keyword evidence="12" id="KW-1185">Reference proteome</keyword>
<feature type="compositionally biased region" description="Pro residues" evidence="9">
    <location>
        <begin position="586"/>
        <end position="596"/>
    </location>
</feature>
<dbReference type="Gene3D" id="2.170.270.10">
    <property type="entry name" value="SET domain"/>
    <property type="match status" value="1"/>
</dbReference>
<evidence type="ECO:0000256" key="9">
    <source>
        <dbReference type="SAM" id="MobiDB-lite"/>
    </source>
</evidence>
<name>A0ABY8EL56_MALFU</name>
<keyword evidence="4 11" id="KW-0489">Methyltransferase</keyword>
<dbReference type="Gene3D" id="1.10.10.1700">
    <property type="entry name" value="Histone-lysine N-methyltransferase"/>
    <property type="match status" value="1"/>
</dbReference>
<gene>
    <name evidence="11" type="primary">set9</name>
    <name evidence="11" type="ORF">GLX27_000938</name>
</gene>
<keyword evidence="5 11" id="KW-0808">Transferase</keyword>
<evidence type="ECO:0000256" key="5">
    <source>
        <dbReference type="ARBA" id="ARBA00022679"/>
    </source>
</evidence>
<dbReference type="GO" id="GO:0032259">
    <property type="term" value="P:methylation"/>
    <property type="evidence" value="ECO:0007669"/>
    <property type="project" value="UniProtKB-KW"/>
</dbReference>
<evidence type="ECO:0000256" key="2">
    <source>
        <dbReference type="ARBA" id="ARBA00004286"/>
    </source>
</evidence>
<dbReference type="PROSITE" id="PS50280">
    <property type="entry name" value="SET"/>
    <property type="match status" value="1"/>
</dbReference>
<feature type="compositionally biased region" description="Low complexity" evidence="9">
    <location>
        <begin position="710"/>
        <end position="732"/>
    </location>
</feature>
<keyword evidence="3" id="KW-0158">Chromosome</keyword>
<organism evidence="11 12">
    <name type="scientific">Malassezia furfur</name>
    <name type="common">Pityriasis versicolor infection agent</name>
    <name type="synonym">Pityrosporum furfur</name>
    <dbReference type="NCBI Taxonomy" id="55194"/>
    <lineage>
        <taxon>Eukaryota</taxon>
        <taxon>Fungi</taxon>
        <taxon>Dikarya</taxon>
        <taxon>Basidiomycota</taxon>
        <taxon>Ustilaginomycotina</taxon>
        <taxon>Malasseziomycetes</taxon>
        <taxon>Malasseziales</taxon>
        <taxon>Malasseziaceae</taxon>
        <taxon>Malassezia</taxon>
    </lineage>
</organism>
<feature type="domain" description="SET" evidence="10">
    <location>
        <begin position="101"/>
        <end position="253"/>
    </location>
</feature>
<dbReference type="SMART" id="SM00317">
    <property type="entry name" value="SET"/>
    <property type="match status" value="1"/>
</dbReference>
<dbReference type="SUPFAM" id="SSF82199">
    <property type="entry name" value="SET domain"/>
    <property type="match status" value="1"/>
</dbReference>
<evidence type="ECO:0000256" key="8">
    <source>
        <dbReference type="ARBA" id="ARBA00023242"/>
    </source>
</evidence>
<evidence type="ECO:0000256" key="7">
    <source>
        <dbReference type="ARBA" id="ARBA00022853"/>
    </source>
</evidence>
<feature type="compositionally biased region" description="Basic and acidic residues" evidence="9">
    <location>
        <begin position="575"/>
        <end position="584"/>
    </location>
</feature>
<keyword evidence="7" id="KW-0156">Chromatin regulator</keyword>
<sequence>MDELPADDDLLSCMLLDTLEFEPAIATHKMNPHQRPARFDREAVSLLVRQHVIWERDIAAALAAFMQLLVVRKHVQRKTPPQLRVFEAHVQRYLQAYLPDAGFEYAITYRYATARRRRIEALGREHAEHGALARAPDRTDLCVLALRSFQPDEVITHCRAALKDLTRADDEALREEAMLARTADPRSGPARPQRDFSIIRSSSRKQSQLLLGPARFINHDCQPNAEFRRSGHQLTIRCIRPIQRDEEITTFYGENYFEPGNRECMCATCERRHRGFFAPPDEDVSGDAHDTNGTAAHTPPPKDARTLRSSTQHAAVEAEPAALTSPIQYAMDPDALGPECTCLTCQIAFRAPERWWTPDECPRCERHYKLYKADWPNRYPTENPAESHTNVRPVKRGAPPPPPPRGPKQRLLLSDSSVSSAETSPVKLSPIRTLNGDAEDTSDVDTPPRPPKPRSRSPHKAQARAARDEDAAPPAKTAARNKRRKYEVRSDDSDGDFDESKVAQVPRILGHDARTDVLAAYWGAPSGQRRARRPVHPHPEPLTDRRAARAVSVQTPATRAPKAKASDAPPRGMRTKSEPIKRETPTPGPASPPRASTPPVASADVAHKRSASTTEHAPPPSTASPKIATKGPERTSVSNLALFWSGGVEGRTRQQARTQRATSEPRASERVRAPKEPTAARAAPPKRAHARTPSASTSSPRPATPPAPAKVPTDAPEPTTAPAEARGTATPPEAVPQVKREHAASPGLSPAPESSGAPTRLPARRNLRWGSGKTSLSRPLPGAASSTGISLLDVITARTSHAPSRAPSSETQGRVPTPGRSASAQRSKET</sequence>
<dbReference type="EC" id="2.1.1.354" evidence="11"/>
<evidence type="ECO:0000313" key="12">
    <source>
        <dbReference type="Proteomes" id="UP000818624"/>
    </source>
</evidence>
<feature type="region of interest" description="Disordered" evidence="9">
    <location>
        <begin position="375"/>
        <end position="830"/>
    </location>
</feature>
<evidence type="ECO:0000256" key="4">
    <source>
        <dbReference type="ARBA" id="ARBA00022603"/>
    </source>
</evidence>
<feature type="compositionally biased region" description="Low complexity" evidence="9">
    <location>
        <begin position="691"/>
        <end position="701"/>
    </location>
</feature>
<keyword evidence="8" id="KW-0539">Nucleus</keyword>
<feature type="compositionally biased region" description="Polar residues" evidence="9">
    <location>
        <begin position="414"/>
        <end position="423"/>
    </location>
</feature>
<dbReference type="PANTHER" id="PTHR12977">
    <property type="entry name" value="SUPPRESSOR OF VARIEGATION 4-20-RELATED"/>
    <property type="match status" value="1"/>
</dbReference>
<protein>
    <submittedName>
        <fullName evidence="11">[histone H3]-lysine(4) N-trimethyltransferase</fullName>
        <ecNumber evidence="11">2.1.1.354</ecNumber>
    </submittedName>
</protein>
<dbReference type="InterPro" id="IPR046341">
    <property type="entry name" value="SET_dom_sf"/>
</dbReference>
<reference evidence="11 12" key="1">
    <citation type="journal article" date="2020" name="Elife">
        <title>Loss of centromere function drives karyotype evolution in closely related Malassezia species.</title>
        <authorList>
            <person name="Sankaranarayanan S.R."/>
            <person name="Ianiri G."/>
            <person name="Coelho M.A."/>
            <person name="Reza M.H."/>
            <person name="Thimmappa B.C."/>
            <person name="Ganguly P."/>
            <person name="Vadnala R.N."/>
            <person name="Sun S."/>
            <person name="Siddharthan R."/>
            <person name="Tellgren-Roth C."/>
            <person name="Dawson T.L."/>
            <person name="Heitman J."/>
            <person name="Sanyal K."/>
        </authorList>
    </citation>
    <scope>NUCLEOTIDE SEQUENCE [LARGE SCALE GENOMIC DNA]</scope>
    <source>
        <strain evidence="11">CBS14141</strain>
    </source>
</reference>
<evidence type="ECO:0000256" key="1">
    <source>
        <dbReference type="ARBA" id="ARBA00004123"/>
    </source>
</evidence>
<comment type="subcellular location">
    <subcellularLocation>
        <location evidence="2">Chromosome</location>
    </subcellularLocation>
    <subcellularLocation>
        <location evidence="1">Nucleus</location>
    </subcellularLocation>
</comment>
<evidence type="ECO:0000256" key="3">
    <source>
        <dbReference type="ARBA" id="ARBA00022454"/>
    </source>
</evidence>
<feature type="compositionally biased region" description="Basic and acidic residues" evidence="9">
    <location>
        <begin position="666"/>
        <end position="675"/>
    </location>
</feature>